<keyword evidence="1" id="KW-1133">Transmembrane helix</keyword>
<dbReference type="AlphaFoldDB" id="A0A812K1A7"/>
<feature type="transmembrane region" description="Helical" evidence="1">
    <location>
        <begin position="521"/>
        <end position="543"/>
    </location>
</feature>
<sequence length="694" mass="76841">MKRVGIFPTGDAGLGSLRKAEGVLADAALDEFQCELPHWWQRVGDFFIRPFAGCLPFQAGTSPWVLFRSEKTWNFTFEAACLAGGSVQSLGPLGHGISNAQTFVPVPALPTALDRPGLATKPPDAAQQALCTHLDVFDAGGARCTGSFVLLQHSSQHVYFKHLVTELNLDSCPTGIQVVQMSLLKEYGAKEIKALMGFEIGQLVMKRLPALLPQELAEPLTFGFLAARAYDTFRRATEPNQALAGAPTWIRNMLRGRPQWSWKRSYSQTGTTSEFEALGMILRRLVPGPLQPPMFAGLAVNSKEIEHALKHRNAAQWFQGKDRVAALAAGDATAAASALLRAHRLLPPQQTEAWQKKDLFFLSSCLVCLTETFAGFSASPQDLRRTLGNVADVAQEKMWVYRREAVLQNPREPPPSVRVAELLSWSQSEQAKRLLALAEMRRARWSSWSPWSPWSSRMQVHMGHTQFWKPWMGYAGLAILLIPIATSIDAVRWASWCTMSLTGFGLLLPLLQFAGAPTLPFASISSLWIALFLYSMIAGSIWWNHLLGGARRWAVLSGQLAAQLVDQADTATGIAFLTRDWAEMARRSLAALDQELCGSWRTSLHELASKLADLRQELEVRTQQGNGNGMKSLKDGFTSDEGEAVLAEPSAAKHLQPSYSHPFLLNLWDKFCRSVPSFYQTSKLPKMPNYVKPR</sequence>
<proteinExistence type="predicted"/>
<keyword evidence="3" id="KW-1185">Reference proteome</keyword>
<name>A0A812K1A7_9DINO</name>
<organism evidence="2 3">
    <name type="scientific">Symbiodinium natans</name>
    <dbReference type="NCBI Taxonomy" id="878477"/>
    <lineage>
        <taxon>Eukaryota</taxon>
        <taxon>Sar</taxon>
        <taxon>Alveolata</taxon>
        <taxon>Dinophyceae</taxon>
        <taxon>Suessiales</taxon>
        <taxon>Symbiodiniaceae</taxon>
        <taxon>Symbiodinium</taxon>
    </lineage>
</organism>
<keyword evidence="1" id="KW-0812">Transmembrane</keyword>
<dbReference type="EMBL" id="CAJNDS010000579">
    <property type="protein sequence ID" value="CAE7220282.1"/>
    <property type="molecule type" value="Genomic_DNA"/>
</dbReference>
<evidence type="ECO:0000313" key="3">
    <source>
        <dbReference type="Proteomes" id="UP000604046"/>
    </source>
</evidence>
<gene>
    <name evidence="2" type="primary">COMT</name>
    <name evidence="2" type="ORF">SNAT2548_LOCUS8035</name>
</gene>
<evidence type="ECO:0000256" key="1">
    <source>
        <dbReference type="SAM" id="Phobius"/>
    </source>
</evidence>
<comment type="caution">
    <text evidence="2">The sequence shown here is derived from an EMBL/GenBank/DDBJ whole genome shotgun (WGS) entry which is preliminary data.</text>
</comment>
<keyword evidence="1" id="KW-0472">Membrane</keyword>
<dbReference type="OrthoDB" id="434944at2759"/>
<dbReference type="Proteomes" id="UP000604046">
    <property type="component" value="Unassembled WGS sequence"/>
</dbReference>
<feature type="transmembrane region" description="Helical" evidence="1">
    <location>
        <begin position="493"/>
        <end position="515"/>
    </location>
</feature>
<protein>
    <submittedName>
        <fullName evidence="2">COMT protein</fullName>
    </submittedName>
</protein>
<accession>A0A812K1A7</accession>
<feature type="transmembrane region" description="Helical" evidence="1">
    <location>
        <begin position="467"/>
        <end position="486"/>
    </location>
</feature>
<evidence type="ECO:0000313" key="2">
    <source>
        <dbReference type="EMBL" id="CAE7220282.1"/>
    </source>
</evidence>
<reference evidence="2" key="1">
    <citation type="submission" date="2021-02" db="EMBL/GenBank/DDBJ databases">
        <authorList>
            <person name="Dougan E. K."/>
            <person name="Rhodes N."/>
            <person name="Thang M."/>
            <person name="Chan C."/>
        </authorList>
    </citation>
    <scope>NUCLEOTIDE SEQUENCE</scope>
</reference>